<comment type="caution">
    <text evidence="1">The sequence shown here is derived from an EMBL/GenBank/DDBJ whole genome shotgun (WGS) entry which is preliminary data.</text>
</comment>
<dbReference type="EMBL" id="JAHKRT010000003">
    <property type="protein sequence ID" value="MBU3077628.1"/>
    <property type="molecule type" value="Genomic_DNA"/>
</dbReference>
<reference evidence="1 2" key="1">
    <citation type="submission" date="2021-06" db="EMBL/GenBank/DDBJ databases">
        <title>Sphingomonas sp. XMGL2, whole genome shotgun sequencing project.</title>
        <authorList>
            <person name="Zhao G."/>
            <person name="Shen L."/>
        </authorList>
    </citation>
    <scope>NUCLEOTIDE SEQUENCE [LARGE SCALE GENOMIC DNA]</scope>
    <source>
        <strain evidence="1 2">XMGL2</strain>
    </source>
</reference>
<evidence type="ECO:0000313" key="2">
    <source>
        <dbReference type="Proteomes" id="UP000776276"/>
    </source>
</evidence>
<dbReference type="RefSeq" id="WP_216322377.1">
    <property type="nucleotide sequence ID" value="NZ_JAHKRT010000003.1"/>
</dbReference>
<keyword evidence="2" id="KW-1185">Reference proteome</keyword>
<evidence type="ECO:0008006" key="3">
    <source>
        <dbReference type="Google" id="ProtNLM"/>
    </source>
</evidence>
<accession>A0ABS6BH44</accession>
<evidence type="ECO:0000313" key="1">
    <source>
        <dbReference type="EMBL" id="MBU3077628.1"/>
    </source>
</evidence>
<sequence>MKVKRPVFVKLPVRWIDAGGLKAFKWNQGGSDETAALMLLAVLAHHMDSEDGSVKLTYDQLCQAADLSRAKVAGALSILEARGLIEKVSGQRSVYRLADYNALGNWAKLPVRGLYVGDRVRAFAEFKLRSRVELDALKLYFLFAARRSNAMNMAPISYEKITEHCGVANDRIRPALNILAVNDLVHTERFTSTRAEGGVAHAYRLTHLDGNRHLGTIGRDSDFDLGLPVEDTVY</sequence>
<protein>
    <recommendedName>
        <fullName evidence="3">Helix-turn-helix domain-containing protein</fullName>
    </recommendedName>
</protein>
<organism evidence="1 2">
    <name type="scientific">Sphingomonas quercus</name>
    <dbReference type="NCBI Taxonomy" id="2842451"/>
    <lineage>
        <taxon>Bacteria</taxon>
        <taxon>Pseudomonadati</taxon>
        <taxon>Pseudomonadota</taxon>
        <taxon>Alphaproteobacteria</taxon>
        <taxon>Sphingomonadales</taxon>
        <taxon>Sphingomonadaceae</taxon>
        <taxon>Sphingomonas</taxon>
    </lineage>
</organism>
<proteinExistence type="predicted"/>
<name>A0ABS6BH44_9SPHN</name>
<dbReference type="Proteomes" id="UP000776276">
    <property type="component" value="Unassembled WGS sequence"/>
</dbReference>
<gene>
    <name evidence="1" type="ORF">KOF26_07075</name>
</gene>